<dbReference type="SUPFAM" id="SSF51182">
    <property type="entry name" value="RmlC-like cupins"/>
    <property type="match status" value="1"/>
</dbReference>
<dbReference type="InterPro" id="IPR014710">
    <property type="entry name" value="RmlC-like_jellyroll"/>
</dbReference>
<evidence type="ECO:0000256" key="3">
    <source>
        <dbReference type="ARBA" id="ARBA00023242"/>
    </source>
</evidence>
<evidence type="ECO:0000259" key="13">
    <source>
        <dbReference type="Pfam" id="PF02678"/>
    </source>
</evidence>
<dbReference type="CDD" id="cd02247">
    <property type="entry name" value="cupin_pirin_C"/>
    <property type="match status" value="1"/>
</dbReference>
<comment type="function">
    <text evidence="5">Transcriptional coregulator of NF-kappa-B which facilitates binding of NF-kappa-B proteins to target kappa-B genes in a redox-state-dependent manner. May be required for efficient terminal myeloid maturation of hematopoietic cells. Has quercetin 2,3-dioxygenase activity (in vitro).</text>
</comment>
<dbReference type="Gene3D" id="2.60.120.10">
    <property type="entry name" value="Jelly Rolls"/>
    <property type="match status" value="2"/>
</dbReference>
<comment type="caution">
    <text evidence="15">The sequence shown here is derived from an EMBL/GenBank/DDBJ whole genome shotgun (WGS) entry which is preliminary data.</text>
</comment>
<comment type="similarity">
    <text evidence="2 12">Belongs to the pirin family.</text>
</comment>
<dbReference type="PIRSF" id="PIRSF006232">
    <property type="entry name" value="Pirin"/>
    <property type="match status" value="1"/>
</dbReference>
<dbReference type="InterPro" id="IPR011051">
    <property type="entry name" value="RmlC_Cupin_sf"/>
</dbReference>
<feature type="binding site" evidence="11">
    <location>
        <position position="101"/>
    </location>
    <ligand>
        <name>Fe cation</name>
        <dbReference type="ChEBI" id="CHEBI:24875"/>
    </ligand>
</feature>
<evidence type="ECO:0000256" key="10">
    <source>
        <dbReference type="ARBA" id="ARBA00077684"/>
    </source>
</evidence>
<keyword evidence="3" id="KW-0539">Nucleus</keyword>
<feature type="binding site" evidence="11">
    <location>
        <position position="57"/>
    </location>
    <ligand>
        <name>Fe cation</name>
        <dbReference type="ChEBI" id="CHEBI:24875"/>
    </ligand>
</feature>
<reference evidence="15 16" key="1">
    <citation type="submission" date="2024-05" db="EMBL/GenBank/DDBJ databases">
        <authorList>
            <person name="Wallberg A."/>
        </authorList>
    </citation>
    <scope>NUCLEOTIDE SEQUENCE [LARGE SCALE GENOMIC DNA]</scope>
</reference>
<evidence type="ECO:0000313" key="15">
    <source>
        <dbReference type="EMBL" id="CAL4091917.1"/>
    </source>
</evidence>
<comment type="pathway">
    <text evidence="6">Flavonoid metabolism; quercetin degradation.</text>
</comment>
<dbReference type="PANTHER" id="PTHR13903">
    <property type="entry name" value="PIRIN-RELATED"/>
    <property type="match status" value="1"/>
</dbReference>
<feature type="domain" description="Pirin N-terminal" evidence="13">
    <location>
        <begin position="21"/>
        <end position="115"/>
    </location>
</feature>
<gene>
    <name evidence="15" type="ORF">MNOR_LOCUS14466</name>
</gene>
<comment type="catalytic activity">
    <reaction evidence="4">
        <text>quercetin + O2 = 2-(3,4-dihydroxybenzoyloxy)-4,6-dihydroxybenzoate + CO</text>
        <dbReference type="Rhea" id="RHEA:15381"/>
        <dbReference type="ChEBI" id="CHEBI:15379"/>
        <dbReference type="ChEBI" id="CHEBI:17245"/>
        <dbReference type="ChEBI" id="CHEBI:57628"/>
        <dbReference type="ChEBI" id="CHEBI:57694"/>
        <dbReference type="EC" id="1.13.11.24"/>
    </reaction>
</comment>
<name>A0AAV2QLG5_MEGNR</name>
<dbReference type="GO" id="GO:0008127">
    <property type="term" value="F:quercetin 2,3-dioxygenase activity"/>
    <property type="evidence" value="ECO:0007669"/>
    <property type="project" value="UniProtKB-EC"/>
</dbReference>
<dbReference type="Pfam" id="PF02678">
    <property type="entry name" value="Pirin"/>
    <property type="match status" value="1"/>
</dbReference>
<evidence type="ECO:0000256" key="12">
    <source>
        <dbReference type="RuleBase" id="RU003457"/>
    </source>
</evidence>
<evidence type="ECO:0000256" key="8">
    <source>
        <dbReference type="ARBA" id="ARBA00066677"/>
    </source>
</evidence>
<dbReference type="GO" id="GO:0005634">
    <property type="term" value="C:nucleus"/>
    <property type="evidence" value="ECO:0007669"/>
    <property type="project" value="UniProtKB-SubCell"/>
</dbReference>
<dbReference type="Proteomes" id="UP001497623">
    <property type="component" value="Unassembled WGS sequence"/>
</dbReference>
<dbReference type="Pfam" id="PF05726">
    <property type="entry name" value="Pirin_C"/>
    <property type="match status" value="1"/>
</dbReference>
<dbReference type="CDD" id="cd02909">
    <property type="entry name" value="cupin_pirin_N"/>
    <property type="match status" value="1"/>
</dbReference>
<feature type="domain" description="Pirin C-terminal" evidence="14">
    <location>
        <begin position="168"/>
        <end position="273"/>
    </location>
</feature>
<evidence type="ECO:0000256" key="2">
    <source>
        <dbReference type="ARBA" id="ARBA00008416"/>
    </source>
</evidence>
<dbReference type="PANTHER" id="PTHR13903:SF8">
    <property type="entry name" value="PIRIN"/>
    <property type="match status" value="1"/>
</dbReference>
<dbReference type="InterPro" id="IPR003829">
    <property type="entry name" value="Pirin_N_dom"/>
</dbReference>
<dbReference type="EC" id="1.13.11.24" evidence="8"/>
<evidence type="ECO:0000256" key="6">
    <source>
        <dbReference type="ARBA" id="ARBA00060642"/>
    </source>
</evidence>
<sequence>MPLRSVVKKVLSVEQSEGHGARVRRSIGRKELRNVDPFLMLDEFKGDGKGGFPDHPHRGFETVTYMLSGAMLHEDFCGHEGVIKGGDLQWMTAGRGVVHSEMPRGESNHGMQLWVNLPAKNKMVAPEYQELLSKDIPSAEESGTRVKVIAGESMGVQAKVRTITPVYYLDFKQDPSSEVIQTIPSGWNAFIYTLAGTVSVGSDDSRLTSDPHHTLVLSQGDEVQIKNVGDVESHFILIAGEPIGEKIVQHGPFVMNSSEEIQQAINDYRLCQNGFEKAKNWQSKEGTKLMYRT</sequence>
<dbReference type="FunFam" id="2.60.120.10:FF:000055">
    <property type="entry name" value="pirin"/>
    <property type="match status" value="1"/>
</dbReference>
<evidence type="ECO:0000259" key="14">
    <source>
        <dbReference type="Pfam" id="PF05726"/>
    </source>
</evidence>
<evidence type="ECO:0000256" key="9">
    <source>
        <dbReference type="ARBA" id="ARBA00069068"/>
    </source>
</evidence>
<dbReference type="AlphaFoldDB" id="A0AAV2QLG5"/>
<feature type="binding site" evidence="11">
    <location>
        <position position="99"/>
    </location>
    <ligand>
        <name>Fe cation</name>
        <dbReference type="ChEBI" id="CHEBI:24875"/>
    </ligand>
</feature>
<protein>
    <recommendedName>
        <fullName evidence="9">Pirin</fullName>
        <ecNumber evidence="8">1.13.11.24</ecNumber>
    </recommendedName>
    <alternativeName>
        <fullName evidence="10">Probable quercetin 2,3-dioxygenase PIR</fullName>
    </alternativeName>
</protein>
<keyword evidence="11" id="KW-0479">Metal-binding</keyword>
<keyword evidence="16" id="KW-1185">Reference proteome</keyword>
<feature type="binding site" evidence="11">
    <location>
        <position position="55"/>
    </location>
    <ligand>
        <name>Fe cation</name>
        <dbReference type="ChEBI" id="CHEBI:24875"/>
    </ligand>
</feature>
<evidence type="ECO:0000313" key="16">
    <source>
        <dbReference type="Proteomes" id="UP001497623"/>
    </source>
</evidence>
<evidence type="ECO:0000256" key="5">
    <source>
        <dbReference type="ARBA" id="ARBA00054987"/>
    </source>
</evidence>
<evidence type="ECO:0000256" key="1">
    <source>
        <dbReference type="ARBA" id="ARBA00004123"/>
    </source>
</evidence>
<dbReference type="EMBL" id="CAXKWB010008677">
    <property type="protein sequence ID" value="CAL4091917.1"/>
    <property type="molecule type" value="Genomic_DNA"/>
</dbReference>
<evidence type="ECO:0000256" key="7">
    <source>
        <dbReference type="ARBA" id="ARBA00064668"/>
    </source>
</evidence>
<dbReference type="InterPro" id="IPR012093">
    <property type="entry name" value="Pirin"/>
</dbReference>
<organism evidence="15 16">
    <name type="scientific">Meganyctiphanes norvegica</name>
    <name type="common">Northern krill</name>
    <name type="synonym">Thysanopoda norvegica</name>
    <dbReference type="NCBI Taxonomy" id="48144"/>
    <lineage>
        <taxon>Eukaryota</taxon>
        <taxon>Metazoa</taxon>
        <taxon>Ecdysozoa</taxon>
        <taxon>Arthropoda</taxon>
        <taxon>Crustacea</taxon>
        <taxon>Multicrustacea</taxon>
        <taxon>Malacostraca</taxon>
        <taxon>Eumalacostraca</taxon>
        <taxon>Eucarida</taxon>
        <taxon>Euphausiacea</taxon>
        <taxon>Euphausiidae</taxon>
        <taxon>Meganyctiphanes</taxon>
    </lineage>
</organism>
<proteinExistence type="inferred from homology"/>
<dbReference type="InterPro" id="IPR008778">
    <property type="entry name" value="Pirin_C_dom"/>
</dbReference>
<keyword evidence="11" id="KW-0408">Iron</keyword>
<comment type="subcellular location">
    <subcellularLocation>
        <location evidence="1">Nucleus</location>
    </subcellularLocation>
</comment>
<dbReference type="GO" id="GO:0046872">
    <property type="term" value="F:metal ion binding"/>
    <property type="evidence" value="ECO:0007669"/>
    <property type="project" value="UniProtKB-KW"/>
</dbReference>
<comment type="subunit">
    <text evidence="7">May interact with NF1/CTF1. Interacts with BCL3. Identified in a complex comprised of PIR, BLC3, NFKB1 and target DNA.</text>
</comment>
<evidence type="ECO:0000256" key="4">
    <source>
        <dbReference type="ARBA" id="ARBA00050845"/>
    </source>
</evidence>
<comment type="cofactor">
    <cofactor evidence="11">
        <name>Fe cation</name>
        <dbReference type="ChEBI" id="CHEBI:24875"/>
    </cofactor>
    <text evidence="11">Binds 1 Fe cation per subunit.</text>
</comment>
<evidence type="ECO:0000256" key="11">
    <source>
        <dbReference type="PIRSR" id="PIRSR006232-1"/>
    </source>
</evidence>
<accession>A0AAV2QLG5</accession>